<feature type="chain" id="PRO_5004841948" evidence="1">
    <location>
        <begin position="28"/>
        <end position="143"/>
    </location>
</feature>
<sequence length="143" mass="14811">MEARMADRLKALAILALGLGIAGTAPAQEARPVVFTQAHDGTVQPIAPGVAVQVQLPAGPVYWEVEEISRNVTLIARSTYPSPGRVPGSVAVEVLDFALPEQGRAVIVLRPVGRPEGATGTGGIHGTAFAAPFSLTLDPVRAE</sequence>
<reference evidence="2 3" key="1">
    <citation type="journal article" date="2014" name="Antonie Van Leeuwenhoek">
        <title>Roseivivax atlanticus sp. nov., isolated from surface seawater of the Atlantic Ocean.</title>
        <authorList>
            <person name="Li G."/>
            <person name="Lai Q."/>
            <person name="Liu X."/>
            <person name="Sun F."/>
            <person name="Shao Z."/>
        </authorList>
    </citation>
    <scope>NUCLEOTIDE SEQUENCE [LARGE SCALE GENOMIC DNA]</scope>
    <source>
        <strain evidence="2 3">22II-s10s</strain>
    </source>
</reference>
<evidence type="ECO:0000256" key="1">
    <source>
        <dbReference type="SAM" id="SignalP"/>
    </source>
</evidence>
<organism evidence="2 3">
    <name type="scientific">Roseivivax marinus</name>
    <dbReference type="NCBI Taxonomy" id="1379903"/>
    <lineage>
        <taxon>Bacteria</taxon>
        <taxon>Pseudomonadati</taxon>
        <taxon>Pseudomonadota</taxon>
        <taxon>Alphaproteobacteria</taxon>
        <taxon>Rhodobacterales</taxon>
        <taxon>Roseobacteraceae</taxon>
        <taxon>Roseivivax</taxon>
    </lineage>
</organism>
<evidence type="ECO:0000313" key="3">
    <source>
        <dbReference type="Proteomes" id="UP000019063"/>
    </source>
</evidence>
<name>W4HKD2_9RHOB</name>
<evidence type="ECO:0000313" key="2">
    <source>
        <dbReference type="EMBL" id="ETW13189.1"/>
    </source>
</evidence>
<dbReference type="AlphaFoldDB" id="W4HKD2"/>
<proteinExistence type="predicted"/>
<dbReference type="Proteomes" id="UP000019063">
    <property type="component" value="Unassembled WGS sequence"/>
</dbReference>
<keyword evidence="1" id="KW-0732">Signal</keyword>
<protein>
    <submittedName>
        <fullName evidence="2">Uncharacterized protein</fullName>
    </submittedName>
</protein>
<dbReference type="STRING" id="1379903.ATO8_08256"/>
<gene>
    <name evidence="2" type="ORF">ATO8_08256</name>
</gene>
<accession>W4HKD2</accession>
<comment type="caution">
    <text evidence="2">The sequence shown here is derived from an EMBL/GenBank/DDBJ whole genome shotgun (WGS) entry which is preliminary data.</text>
</comment>
<dbReference type="EMBL" id="AQQW01000004">
    <property type="protein sequence ID" value="ETW13189.1"/>
    <property type="molecule type" value="Genomic_DNA"/>
</dbReference>
<feature type="signal peptide" evidence="1">
    <location>
        <begin position="1"/>
        <end position="27"/>
    </location>
</feature>
<keyword evidence="3" id="KW-1185">Reference proteome</keyword>